<protein>
    <submittedName>
        <fullName evidence="1">Uncharacterized protein</fullName>
    </submittedName>
</protein>
<keyword evidence="2" id="KW-1185">Reference proteome</keyword>
<evidence type="ECO:0000313" key="2">
    <source>
        <dbReference type="Proteomes" id="UP000234206"/>
    </source>
</evidence>
<dbReference type="Proteomes" id="UP000234206">
    <property type="component" value="Unassembled WGS sequence"/>
</dbReference>
<dbReference type="RefSeq" id="WP_101849601.1">
    <property type="nucleotide sequence ID" value="NZ_PKIZ01000010.1"/>
</dbReference>
<organism evidence="1 2">
    <name type="scientific">Kytococcus schroeteri</name>
    <dbReference type="NCBI Taxonomy" id="138300"/>
    <lineage>
        <taxon>Bacteria</taxon>
        <taxon>Bacillati</taxon>
        <taxon>Actinomycetota</taxon>
        <taxon>Actinomycetes</taxon>
        <taxon>Micrococcales</taxon>
        <taxon>Kytococcaceae</taxon>
        <taxon>Kytococcus</taxon>
    </lineage>
</organism>
<comment type="caution">
    <text evidence="1">The sequence shown here is derived from an EMBL/GenBank/DDBJ whole genome shotgun (WGS) entry which is preliminary data.</text>
</comment>
<name>A0A2I1PAS5_9MICO</name>
<evidence type="ECO:0000313" key="1">
    <source>
        <dbReference type="EMBL" id="PKZ41720.1"/>
    </source>
</evidence>
<sequence length="85" mass="8858">MAAQLKGTLTQREGCWVVEGEHQGTTVPVFPTGEVVWEDDGLTYQGTHYGEGDEIALGGGNPGENATSDCEGDSVFHVAASSSSE</sequence>
<dbReference type="AlphaFoldDB" id="A0A2I1PAS5"/>
<proteinExistence type="predicted"/>
<dbReference type="EMBL" id="PKIZ01000010">
    <property type="protein sequence ID" value="PKZ41720.1"/>
    <property type="molecule type" value="Genomic_DNA"/>
</dbReference>
<dbReference type="OrthoDB" id="5146988at2"/>
<gene>
    <name evidence="1" type="ORF">CYJ76_06580</name>
</gene>
<reference evidence="1 2" key="1">
    <citation type="submission" date="2017-12" db="EMBL/GenBank/DDBJ databases">
        <title>Phylogenetic diversity of female urinary microbiome.</title>
        <authorList>
            <person name="Thomas-White K."/>
            <person name="Wolfe A.J."/>
        </authorList>
    </citation>
    <scope>NUCLEOTIDE SEQUENCE [LARGE SCALE GENOMIC DNA]</scope>
    <source>
        <strain evidence="1 2">UMB1298</strain>
    </source>
</reference>
<accession>A0A2I1PAS5</accession>